<gene>
    <name evidence="2" type="ORF">LOC62_04G006214</name>
</gene>
<name>A0AAF0YDB2_9TREE</name>
<evidence type="ECO:0000256" key="1">
    <source>
        <dbReference type="SAM" id="MobiDB-lite"/>
    </source>
</evidence>
<sequence length="207" mass="22507">MTLPPTHPQHPPSQTQALDDRRTERTPSQDTEYFSTASSPAPNRMDRPGAYLNDAIAIDSDSEDEGIIFTGYSGPPPPSGDNCYFVGQHGPLRFALDLRWKERLSHKIEVGGGKVVSLADDPNYFVADLSSATPLSQRRFGRLAKCSRVTIVSEGFVYLAHASKSLPDPSTYAISLESLSTAPLVSAPSSLSSPSKSPARRDFISRR</sequence>
<dbReference type="AlphaFoldDB" id="A0AAF0YDB2"/>
<dbReference type="GeneID" id="87809440"/>
<keyword evidence="3" id="KW-1185">Reference proteome</keyword>
<evidence type="ECO:0000313" key="2">
    <source>
        <dbReference type="EMBL" id="WOO82731.1"/>
    </source>
</evidence>
<feature type="compositionally biased region" description="Low complexity" evidence="1">
    <location>
        <begin position="184"/>
        <end position="197"/>
    </location>
</feature>
<dbReference type="EMBL" id="CP086717">
    <property type="protein sequence ID" value="WOO82731.1"/>
    <property type="molecule type" value="Genomic_DNA"/>
</dbReference>
<feature type="compositionally biased region" description="Polar residues" evidence="1">
    <location>
        <begin position="28"/>
        <end position="41"/>
    </location>
</feature>
<proteinExistence type="predicted"/>
<evidence type="ECO:0000313" key="3">
    <source>
        <dbReference type="Proteomes" id="UP000827549"/>
    </source>
</evidence>
<dbReference type="Proteomes" id="UP000827549">
    <property type="component" value="Chromosome 4"/>
</dbReference>
<dbReference type="RefSeq" id="XP_062628763.1">
    <property type="nucleotide sequence ID" value="XM_062772779.1"/>
</dbReference>
<reference evidence="2" key="1">
    <citation type="submission" date="2023-10" db="EMBL/GenBank/DDBJ databases">
        <authorList>
            <person name="Noh H."/>
        </authorList>
    </citation>
    <scope>NUCLEOTIDE SEQUENCE</scope>
    <source>
        <strain evidence="2">DUCC4014</strain>
    </source>
</reference>
<feature type="compositionally biased region" description="Basic and acidic residues" evidence="1">
    <location>
        <begin position="18"/>
        <end position="27"/>
    </location>
</feature>
<feature type="compositionally biased region" description="Pro residues" evidence="1">
    <location>
        <begin position="1"/>
        <end position="11"/>
    </location>
</feature>
<organism evidence="2 3">
    <name type="scientific">Vanrija pseudolonga</name>
    <dbReference type="NCBI Taxonomy" id="143232"/>
    <lineage>
        <taxon>Eukaryota</taxon>
        <taxon>Fungi</taxon>
        <taxon>Dikarya</taxon>
        <taxon>Basidiomycota</taxon>
        <taxon>Agaricomycotina</taxon>
        <taxon>Tremellomycetes</taxon>
        <taxon>Trichosporonales</taxon>
        <taxon>Trichosporonaceae</taxon>
        <taxon>Vanrija</taxon>
    </lineage>
</organism>
<accession>A0AAF0YDB2</accession>
<feature type="region of interest" description="Disordered" evidence="1">
    <location>
        <begin position="184"/>
        <end position="207"/>
    </location>
</feature>
<feature type="region of interest" description="Disordered" evidence="1">
    <location>
        <begin position="1"/>
        <end position="49"/>
    </location>
</feature>
<protein>
    <submittedName>
        <fullName evidence="2">Uncharacterized protein</fullName>
    </submittedName>
</protein>